<name>A0A0J0XDS3_9TREE</name>
<dbReference type="SMART" id="SM00360">
    <property type="entry name" value="RRM"/>
    <property type="match status" value="1"/>
</dbReference>
<dbReference type="AlphaFoldDB" id="A0A0J0XDS3"/>
<protein>
    <submittedName>
        <fullName evidence="5">RNA-binding domain-containing protein</fullName>
    </submittedName>
</protein>
<evidence type="ECO:0000259" key="4">
    <source>
        <dbReference type="PROSITE" id="PS50102"/>
    </source>
</evidence>
<keyword evidence="6" id="KW-1185">Reference proteome</keyword>
<dbReference type="PROSITE" id="PS50102">
    <property type="entry name" value="RRM"/>
    <property type="match status" value="1"/>
</dbReference>
<evidence type="ECO:0000256" key="3">
    <source>
        <dbReference type="SAM" id="MobiDB-lite"/>
    </source>
</evidence>
<organism evidence="5 6">
    <name type="scientific">Cutaneotrichosporon oleaginosum</name>
    <dbReference type="NCBI Taxonomy" id="879819"/>
    <lineage>
        <taxon>Eukaryota</taxon>
        <taxon>Fungi</taxon>
        <taxon>Dikarya</taxon>
        <taxon>Basidiomycota</taxon>
        <taxon>Agaricomycotina</taxon>
        <taxon>Tremellomycetes</taxon>
        <taxon>Trichosporonales</taxon>
        <taxon>Trichosporonaceae</taxon>
        <taxon>Cutaneotrichosporon</taxon>
    </lineage>
</organism>
<feature type="domain" description="RRM" evidence="4">
    <location>
        <begin position="139"/>
        <end position="216"/>
    </location>
</feature>
<proteinExistence type="predicted"/>
<dbReference type="PANTHER" id="PTHR47640:SF11">
    <property type="entry name" value="RNA-BINDING PROTEIN 42"/>
    <property type="match status" value="1"/>
</dbReference>
<dbReference type="GO" id="GO:0003729">
    <property type="term" value="F:mRNA binding"/>
    <property type="evidence" value="ECO:0007669"/>
    <property type="project" value="InterPro"/>
</dbReference>
<dbReference type="SUPFAM" id="SSF54928">
    <property type="entry name" value="RNA-binding domain, RBD"/>
    <property type="match status" value="1"/>
</dbReference>
<feature type="region of interest" description="Disordered" evidence="3">
    <location>
        <begin position="233"/>
        <end position="252"/>
    </location>
</feature>
<dbReference type="GeneID" id="28984982"/>
<dbReference type="InterPro" id="IPR000504">
    <property type="entry name" value="RRM_dom"/>
</dbReference>
<dbReference type="Gene3D" id="3.30.70.330">
    <property type="match status" value="1"/>
</dbReference>
<evidence type="ECO:0000313" key="5">
    <source>
        <dbReference type="EMBL" id="KLT39222.1"/>
    </source>
</evidence>
<evidence type="ECO:0000256" key="2">
    <source>
        <dbReference type="PROSITE-ProRule" id="PRU00176"/>
    </source>
</evidence>
<dbReference type="Proteomes" id="UP000053611">
    <property type="component" value="Unassembled WGS sequence"/>
</dbReference>
<dbReference type="OrthoDB" id="1749473at2759"/>
<accession>A0A0J0XDS3</accession>
<dbReference type="InterPro" id="IPR035979">
    <property type="entry name" value="RBD_domain_sf"/>
</dbReference>
<sequence length="252" mass="28209">MSSSSAQGVSEAERQAAWAAYYAQQGYTQEQIASMMSSWGAGESVNAEASTSAAVYDPTQYDKDGYKIGSVGSGATAPKNVPILGAELLQPKEKQKAPSHGKAPKQKQVVNKQRDTVIRTAGGRTWEDPTLVDWDPKWYRLFVGDVSNDVSERTLDEAFAKYRSYCKCKVVRDRLSQKAKYGFIAFKDPEDFLKAWKEMDGKYVGNRPIRLSKIKEDKYGTIETTALSNRKAKQMDKLRRNGGRDKARPTLW</sequence>
<gene>
    <name evidence="5" type="ORF">CC85DRAFT_288778</name>
</gene>
<feature type="region of interest" description="Disordered" evidence="3">
    <location>
        <begin position="92"/>
        <end position="113"/>
    </location>
</feature>
<evidence type="ECO:0000256" key="1">
    <source>
        <dbReference type="ARBA" id="ARBA00022884"/>
    </source>
</evidence>
<dbReference type="InterPro" id="IPR012677">
    <property type="entry name" value="Nucleotide-bd_a/b_plait_sf"/>
</dbReference>
<dbReference type="EMBL" id="KQ087266">
    <property type="protein sequence ID" value="KLT39222.1"/>
    <property type="molecule type" value="Genomic_DNA"/>
</dbReference>
<dbReference type="STRING" id="879819.A0A0J0XDS3"/>
<evidence type="ECO:0000313" key="6">
    <source>
        <dbReference type="Proteomes" id="UP000053611"/>
    </source>
</evidence>
<reference evidence="5 6" key="1">
    <citation type="submission" date="2015-03" db="EMBL/GenBank/DDBJ databases">
        <title>Genomics and transcriptomics of the oil-accumulating basidiomycete yeast T. oleaginosus allow insights into substrate utilization and the diverse evolutionary trajectories of mating systems in fungi.</title>
        <authorList>
            <consortium name="DOE Joint Genome Institute"/>
            <person name="Kourist R."/>
            <person name="Kracht O."/>
            <person name="Bracharz F."/>
            <person name="Lipzen A."/>
            <person name="Nolan M."/>
            <person name="Ohm R."/>
            <person name="Grigoriev I."/>
            <person name="Sun S."/>
            <person name="Heitman J."/>
            <person name="Bruck T."/>
            <person name="Nowrousian M."/>
        </authorList>
    </citation>
    <scope>NUCLEOTIDE SEQUENCE [LARGE SCALE GENOMIC DNA]</scope>
    <source>
        <strain evidence="5 6">IBC0246</strain>
    </source>
</reference>
<dbReference type="PANTHER" id="PTHR47640">
    <property type="entry name" value="TRNA SELENOCYSTEINE 1-ASSOCIATED PROTEIN 1-RELATED-RELATED"/>
    <property type="match status" value="1"/>
</dbReference>
<dbReference type="Pfam" id="PF00076">
    <property type="entry name" value="RRM_1"/>
    <property type="match status" value="1"/>
</dbReference>
<dbReference type="InterPro" id="IPR050825">
    <property type="entry name" value="RBM42_RBP45_47-like"/>
</dbReference>
<keyword evidence="1 2" id="KW-0694">RNA-binding</keyword>